<proteinExistence type="predicted"/>
<keyword evidence="2" id="KW-1185">Reference proteome</keyword>
<organism evidence="1 2">
    <name type="scientific">Rhododendron molle</name>
    <name type="common">Chinese azalea</name>
    <name type="synonym">Azalea mollis</name>
    <dbReference type="NCBI Taxonomy" id="49168"/>
    <lineage>
        <taxon>Eukaryota</taxon>
        <taxon>Viridiplantae</taxon>
        <taxon>Streptophyta</taxon>
        <taxon>Embryophyta</taxon>
        <taxon>Tracheophyta</taxon>
        <taxon>Spermatophyta</taxon>
        <taxon>Magnoliopsida</taxon>
        <taxon>eudicotyledons</taxon>
        <taxon>Gunneridae</taxon>
        <taxon>Pentapetalae</taxon>
        <taxon>asterids</taxon>
        <taxon>Ericales</taxon>
        <taxon>Ericaceae</taxon>
        <taxon>Ericoideae</taxon>
        <taxon>Rhodoreae</taxon>
        <taxon>Rhododendron</taxon>
    </lineage>
</organism>
<evidence type="ECO:0000313" key="1">
    <source>
        <dbReference type="EMBL" id="KAI8551190.1"/>
    </source>
</evidence>
<gene>
    <name evidence="1" type="ORF">RHMOL_Rhmol06G0166000</name>
</gene>
<name>A0ACC0ND89_RHOML</name>
<dbReference type="Proteomes" id="UP001062846">
    <property type="component" value="Chromosome 6"/>
</dbReference>
<sequence length="192" mass="21137">MPLKLRERRGRAENRGGRGRGCGRGHGRAEPLEDEVSQHGENTSGEAELGAGSGPKARNVQNPLARDIVAALAAANLLQPPPRENADNRALVAIREFSRLNPPLFDGANSDPLVADHWLAQIRKNFTALKITKDDLRVSIVAVQLVGEAGEWWESVLESKKDVRREARTAAQANEPDVENMTWAEFETLFED</sequence>
<protein>
    <submittedName>
        <fullName evidence="1">Uncharacterized protein</fullName>
    </submittedName>
</protein>
<evidence type="ECO:0000313" key="2">
    <source>
        <dbReference type="Proteomes" id="UP001062846"/>
    </source>
</evidence>
<dbReference type="EMBL" id="CM046393">
    <property type="protein sequence ID" value="KAI8551190.1"/>
    <property type="molecule type" value="Genomic_DNA"/>
</dbReference>
<comment type="caution">
    <text evidence="1">The sequence shown here is derived from an EMBL/GenBank/DDBJ whole genome shotgun (WGS) entry which is preliminary data.</text>
</comment>
<accession>A0ACC0ND89</accession>
<reference evidence="1" key="1">
    <citation type="submission" date="2022-02" db="EMBL/GenBank/DDBJ databases">
        <title>Plant Genome Project.</title>
        <authorList>
            <person name="Zhang R.-G."/>
        </authorList>
    </citation>
    <scope>NUCLEOTIDE SEQUENCE</scope>
    <source>
        <strain evidence="1">AT1</strain>
    </source>
</reference>